<evidence type="ECO:0000313" key="2">
    <source>
        <dbReference type="EMBL" id="CAK9080145.1"/>
    </source>
</evidence>
<feature type="region of interest" description="Disordered" evidence="1">
    <location>
        <begin position="23"/>
        <end position="80"/>
    </location>
</feature>
<feature type="non-terminal residue" evidence="2">
    <location>
        <position position="1"/>
    </location>
</feature>
<protein>
    <submittedName>
        <fullName evidence="2">Uncharacterized protein</fullName>
    </submittedName>
</protein>
<name>A0ABP0PVU9_9DINO</name>
<keyword evidence="3" id="KW-1185">Reference proteome</keyword>
<proteinExistence type="predicted"/>
<dbReference type="Proteomes" id="UP001642464">
    <property type="component" value="Unassembled WGS sequence"/>
</dbReference>
<feature type="non-terminal residue" evidence="2">
    <location>
        <position position="1207"/>
    </location>
</feature>
<accession>A0ABP0PVU9</accession>
<gene>
    <name evidence="2" type="ORF">SCF082_LOCUS38225</name>
</gene>
<dbReference type="EMBL" id="CAXAMM010038687">
    <property type="protein sequence ID" value="CAK9080145.1"/>
    <property type="molecule type" value="Genomic_DNA"/>
</dbReference>
<feature type="region of interest" description="Disordered" evidence="1">
    <location>
        <begin position="1085"/>
        <end position="1113"/>
    </location>
</feature>
<sequence length="1207" mass="135389">ACEEMMEVFGFDRDAMEQFVEAYATDISREKNPNSDTQPEDNQQPSNTNKKIKKGKAAKATEEGEDAPDAEEEEEEEEADPFAFARALYPVIQLLEPGEFGKAFPYRCTICKTKTWPEGKVGDCVEAKASSVKFFVAQHINCISHQNKLKLIQEREEAKLVPCEGLCIGDVATAGTLHSWQAEFKVWASMANFGHYGRHKYWHVASEDSWMQDCWYVRASQCQVQCEPIPSRARQCCSECIQLGRPHGIVRSVARFAVRYYAARLLSARLFQGADAVASVEKEILSSQLFAQDHKRMQEIMTLSSGKLQQFVRASWLSEAKGGQTEAFKNFNAVAVYPSLQCNISNIPDRMSDVVARFDAILSSQEGSDQDLANLKLASAALKGSLSMHPLVHGLALQCARLCEKQERGIFTMRGRRSKETSLETDLISDAGLQLSIACGNKQLMQMFGLAVRAHKTALDDLELNSLPSPALALLWPDILKKNWMLVDQRIPKMQGLDHCRFVMAFDCTYLTQTMTQMKLHGAQGLAGGMWTAGNPDNAWISLEKEEMIDVQGVPKAATMLECLAWDPNLRTKITLSPSCSMPIQHNFQGIGGQNRSQWYMMDLIGRVVEASDGLVRALIFDAHASHTFIVKALHGQLQGMDLTVLNTIPWFGKLEYTSLFQTALPRLPIKIALHRNQPVWAFPGHANKNTGGQLCSHLRAMYYGKYWCDVTQEGSVATLEVPWSLKGALIHHSIVACCVASVLHTHITLEQRAELALTGFAALDIFRFLADDKAEEMKMPKGTCFMASQTVYNLQSAALAVALACHTKPENFCPWRYGFGRMSELGIEHWFSYLRSQSSNSQLSARGFWYAAARQLLKTSKVINKEKAPNPACEAPLNEEQFKKVCERALAAAVGLASRCSGIKDIFIETSYRRLSGNEALFQPEPLAEDELDENEDCAMKADEEPNCSDLITRLQDDGRAVKEMDEGKLPEDIEEVEMDLDKVSDKEELIKLLQKDNPECVFRSENSVSPKNSKDFLPTTLSEVLELKDLWNGLFRLNLRAHPMFSNGALRITLTPESARALERVPQLKMWEVQPTMVRGWPAAKGKAMPAPKPHIRKGQQKRKDQDEKDLDADVQELLPTKKRKNQKEEEIPVASEMNAHDFRKSEKGRKAIVTVMRDLCELDQKKFIKQPLFDEQGRCRLNSDGARKLTRDQIIDSSGACFEA</sequence>
<reference evidence="2 3" key="1">
    <citation type="submission" date="2024-02" db="EMBL/GenBank/DDBJ databases">
        <authorList>
            <person name="Chen Y."/>
            <person name="Shah S."/>
            <person name="Dougan E. K."/>
            <person name="Thang M."/>
            <person name="Chan C."/>
        </authorList>
    </citation>
    <scope>NUCLEOTIDE SEQUENCE [LARGE SCALE GENOMIC DNA]</scope>
</reference>
<feature type="compositionally biased region" description="Polar residues" evidence="1">
    <location>
        <begin position="34"/>
        <end position="49"/>
    </location>
</feature>
<organism evidence="2 3">
    <name type="scientific">Durusdinium trenchii</name>
    <dbReference type="NCBI Taxonomy" id="1381693"/>
    <lineage>
        <taxon>Eukaryota</taxon>
        <taxon>Sar</taxon>
        <taxon>Alveolata</taxon>
        <taxon>Dinophyceae</taxon>
        <taxon>Suessiales</taxon>
        <taxon>Symbiodiniaceae</taxon>
        <taxon>Durusdinium</taxon>
    </lineage>
</organism>
<feature type="compositionally biased region" description="Acidic residues" evidence="1">
    <location>
        <begin position="63"/>
        <end position="80"/>
    </location>
</feature>
<evidence type="ECO:0000256" key="1">
    <source>
        <dbReference type="SAM" id="MobiDB-lite"/>
    </source>
</evidence>
<evidence type="ECO:0000313" key="3">
    <source>
        <dbReference type="Proteomes" id="UP001642464"/>
    </source>
</evidence>
<comment type="caution">
    <text evidence="2">The sequence shown here is derived from an EMBL/GenBank/DDBJ whole genome shotgun (WGS) entry which is preliminary data.</text>
</comment>